<evidence type="ECO:0008006" key="4">
    <source>
        <dbReference type="Google" id="ProtNLM"/>
    </source>
</evidence>
<evidence type="ECO:0000313" key="3">
    <source>
        <dbReference type="Proteomes" id="UP000719766"/>
    </source>
</evidence>
<organism evidence="2 3">
    <name type="scientific">Suillus plorans</name>
    <dbReference type="NCBI Taxonomy" id="116603"/>
    <lineage>
        <taxon>Eukaryota</taxon>
        <taxon>Fungi</taxon>
        <taxon>Dikarya</taxon>
        <taxon>Basidiomycota</taxon>
        <taxon>Agaricomycotina</taxon>
        <taxon>Agaricomycetes</taxon>
        <taxon>Agaricomycetidae</taxon>
        <taxon>Boletales</taxon>
        <taxon>Suillineae</taxon>
        <taxon>Suillaceae</taxon>
        <taxon>Suillus</taxon>
    </lineage>
</organism>
<protein>
    <recommendedName>
        <fullName evidence="4">Secreted protein</fullName>
    </recommendedName>
</protein>
<reference evidence="2" key="1">
    <citation type="journal article" date="2020" name="New Phytol.">
        <title>Comparative genomics reveals dynamic genome evolution in host specialist ectomycorrhizal fungi.</title>
        <authorList>
            <person name="Lofgren L.A."/>
            <person name="Nguyen N.H."/>
            <person name="Vilgalys R."/>
            <person name="Ruytinx J."/>
            <person name="Liao H.L."/>
            <person name="Branco S."/>
            <person name="Kuo A."/>
            <person name="LaButti K."/>
            <person name="Lipzen A."/>
            <person name="Andreopoulos W."/>
            <person name="Pangilinan J."/>
            <person name="Riley R."/>
            <person name="Hundley H."/>
            <person name="Na H."/>
            <person name="Barry K."/>
            <person name="Grigoriev I.V."/>
            <person name="Stajich J.E."/>
            <person name="Kennedy P.G."/>
        </authorList>
    </citation>
    <scope>NUCLEOTIDE SEQUENCE</scope>
    <source>
        <strain evidence="2">S12</strain>
    </source>
</reference>
<sequence>MGPRHPHMFSLLIVCQDLLRALLLHSSSLNHELRSLLSSKFHDYSRLSRSALHALQGHVMGSTGNGVVALHAVRLRNFQRLHLRRVRLMDDNMTRTNALTYPDLRWVRVTQVNATYHEKPVLQLQVFQLHDGETCGFVAPQWPNGRSAH</sequence>
<name>A0A9P7DSM5_9AGAM</name>
<dbReference type="AlphaFoldDB" id="A0A9P7DSM5"/>
<evidence type="ECO:0000313" key="2">
    <source>
        <dbReference type="EMBL" id="KAG1802163.1"/>
    </source>
</evidence>
<dbReference type="EMBL" id="JABBWE010000006">
    <property type="protein sequence ID" value="KAG1802163.1"/>
    <property type="molecule type" value="Genomic_DNA"/>
</dbReference>
<dbReference type="GeneID" id="64595646"/>
<accession>A0A9P7DSM5</accession>
<feature type="chain" id="PRO_5040292769" description="Secreted protein" evidence="1">
    <location>
        <begin position="22"/>
        <end position="149"/>
    </location>
</feature>
<feature type="signal peptide" evidence="1">
    <location>
        <begin position="1"/>
        <end position="21"/>
    </location>
</feature>
<keyword evidence="1" id="KW-0732">Signal</keyword>
<comment type="caution">
    <text evidence="2">The sequence shown here is derived from an EMBL/GenBank/DDBJ whole genome shotgun (WGS) entry which is preliminary data.</text>
</comment>
<keyword evidence="3" id="KW-1185">Reference proteome</keyword>
<evidence type="ECO:0000256" key="1">
    <source>
        <dbReference type="SAM" id="SignalP"/>
    </source>
</evidence>
<dbReference type="RefSeq" id="XP_041165355.1">
    <property type="nucleotide sequence ID" value="XM_041301882.1"/>
</dbReference>
<gene>
    <name evidence="2" type="ORF">HD556DRAFT_1335626</name>
</gene>
<dbReference type="Proteomes" id="UP000719766">
    <property type="component" value="Unassembled WGS sequence"/>
</dbReference>
<proteinExistence type="predicted"/>